<proteinExistence type="predicted"/>
<gene>
    <name evidence="1" type="ORF">GPM918_LOCUS36535</name>
    <name evidence="2" type="ORF">SRO942_LOCUS37276</name>
</gene>
<evidence type="ECO:0000313" key="3">
    <source>
        <dbReference type="Proteomes" id="UP000663829"/>
    </source>
</evidence>
<keyword evidence="3" id="KW-1185">Reference proteome</keyword>
<evidence type="ECO:0000313" key="1">
    <source>
        <dbReference type="EMBL" id="CAF1497564.1"/>
    </source>
</evidence>
<dbReference type="Proteomes" id="UP000681722">
    <property type="component" value="Unassembled WGS sequence"/>
</dbReference>
<feature type="non-terminal residue" evidence="1">
    <location>
        <position position="1"/>
    </location>
</feature>
<sequence>YLTMYEETLYFRNSEEFKSPYKKLRRTLSAKTGERFRLKSQLKDNTNTNNMHVSPEQSKTVYLNQLYLRWKSHLFNPSIKEQKKQAECEFDKIELRERLTEVIIDQTHSKPIYFYSSDDNTDVELFSMCVRRCHRNAICKMIDSLEYDGQLNEFQYVVEDIMIEIKLKQIGIY</sequence>
<name>A0A815SZQ3_9BILA</name>
<reference evidence="1" key="1">
    <citation type="submission" date="2021-02" db="EMBL/GenBank/DDBJ databases">
        <authorList>
            <person name="Nowell W R."/>
        </authorList>
    </citation>
    <scope>NUCLEOTIDE SEQUENCE</scope>
</reference>
<organism evidence="1 3">
    <name type="scientific">Didymodactylos carnosus</name>
    <dbReference type="NCBI Taxonomy" id="1234261"/>
    <lineage>
        <taxon>Eukaryota</taxon>
        <taxon>Metazoa</taxon>
        <taxon>Spiralia</taxon>
        <taxon>Gnathifera</taxon>
        <taxon>Rotifera</taxon>
        <taxon>Eurotatoria</taxon>
        <taxon>Bdelloidea</taxon>
        <taxon>Philodinida</taxon>
        <taxon>Philodinidae</taxon>
        <taxon>Didymodactylos</taxon>
    </lineage>
</organism>
<dbReference type="Proteomes" id="UP000663829">
    <property type="component" value="Unassembled WGS sequence"/>
</dbReference>
<dbReference type="EMBL" id="CAJOBC010087691">
    <property type="protein sequence ID" value="CAF4359771.1"/>
    <property type="molecule type" value="Genomic_DNA"/>
</dbReference>
<dbReference type="EMBL" id="CAJNOQ010022183">
    <property type="protein sequence ID" value="CAF1497564.1"/>
    <property type="molecule type" value="Genomic_DNA"/>
</dbReference>
<accession>A0A815SZQ3</accession>
<comment type="caution">
    <text evidence="1">The sequence shown here is derived from an EMBL/GenBank/DDBJ whole genome shotgun (WGS) entry which is preliminary data.</text>
</comment>
<protein>
    <submittedName>
        <fullName evidence="1">Uncharacterized protein</fullName>
    </submittedName>
</protein>
<dbReference type="AlphaFoldDB" id="A0A815SZQ3"/>
<evidence type="ECO:0000313" key="2">
    <source>
        <dbReference type="EMBL" id="CAF4359771.1"/>
    </source>
</evidence>